<dbReference type="EMBL" id="SOPW01000005">
    <property type="protein sequence ID" value="TFB22780.1"/>
    <property type="molecule type" value="Genomic_DNA"/>
</dbReference>
<comment type="caution">
    <text evidence="2">The sequence shown here is derived from an EMBL/GenBank/DDBJ whole genome shotgun (WGS) entry which is preliminary data.</text>
</comment>
<evidence type="ECO:0000313" key="2">
    <source>
        <dbReference type="EMBL" id="TFB22780.1"/>
    </source>
</evidence>
<proteinExistence type="predicted"/>
<keyword evidence="1" id="KW-0472">Membrane</keyword>
<evidence type="ECO:0000256" key="1">
    <source>
        <dbReference type="SAM" id="Phobius"/>
    </source>
</evidence>
<accession>A0A4Y8IQH2</accession>
<feature type="transmembrane region" description="Helical" evidence="1">
    <location>
        <begin position="80"/>
        <end position="100"/>
    </location>
</feature>
<keyword evidence="1" id="KW-0812">Transmembrane</keyword>
<reference evidence="2 3" key="1">
    <citation type="submission" date="2019-03" db="EMBL/GenBank/DDBJ databases">
        <authorList>
            <person name="He R.-H."/>
        </authorList>
    </citation>
    <scope>NUCLEOTIDE SEQUENCE [LARGE SCALE GENOMIC DNA]</scope>
    <source>
        <strain evidence="3">SH 714</strain>
    </source>
</reference>
<keyword evidence="3" id="KW-1185">Reference proteome</keyword>
<feature type="transmembrane region" description="Helical" evidence="1">
    <location>
        <begin position="45"/>
        <end position="68"/>
    </location>
</feature>
<dbReference type="AlphaFoldDB" id="A0A4Y8IQH2"/>
<dbReference type="RefSeq" id="WP_134339485.1">
    <property type="nucleotide sequence ID" value="NZ_SOPW01000005.1"/>
</dbReference>
<organism evidence="2 3">
    <name type="scientific">Filobacillus milosensis</name>
    <dbReference type="NCBI Taxonomy" id="94137"/>
    <lineage>
        <taxon>Bacteria</taxon>
        <taxon>Bacillati</taxon>
        <taxon>Bacillota</taxon>
        <taxon>Bacilli</taxon>
        <taxon>Bacillales</taxon>
        <taxon>Bacillaceae</taxon>
        <taxon>Filobacillus</taxon>
    </lineage>
</organism>
<keyword evidence="1" id="KW-1133">Transmembrane helix</keyword>
<name>A0A4Y8IQH2_9BACI</name>
<protein>
    <submittedName>
        <fullName evidence="2">Uncharacterized protein</fullName>
    </submittedName>
</protein>
<gene>
    <name evidence="2" type="ORF">E3U55_05965</name>
</gene>
<dbReference type="Proteomes" id="UP000297975">
    <property type="component" value="Unassembled WGS sequence"/>
</dbReference>
<evidence type="ECO:0000313" key="3">
    <source>
        <dbReference type="Proteomes" id="UP000297975"/>
    </source>
</evidence>
<feature type="transmembrane region" description="Helical" evidence="1">
    <location>
        <begin position="7"/>
        <end position="33"/>
    </location>
</feature>
<sequence>MKNNILTLLYFIGVTIINLYPIYIAVAVVGFVNQRGQNIDGVLEVAFYALGLTVLAIIITVPVYILALQLGQKYMNRFHTITYSSLVVVVLLSLSAWYIYTAVRLY</sequence>
<dbReference type="OrthoDB" id="2969333at2"/>